<dbReference type="EMBL" id="FQZV01000033">
    <property type="protein sequence ID" value="SHJ63839.1"/>
    <property type="molecule type" value="Genomic_DNA"/>
</dbReference>
<organism evidence="1 2">
    <name type="scientific">Geosporobacter subterraneus DSM 17957</name>
    <dbReference type="NCBI Taxonomy" id="1121919"/>
    <lineage>
        <taxon>Bacteria</taxon>
        <taxon>Bacillati</taxon>
        <taxon>Bacillota</taxon>
        <taxon>Clostridia</taxon>
        <taxon>Peptostreptococcales</taxon>
        <taxon>Thermotaleaceae</taxon>
        <taxon>Geosporobacter</taxon>
    </lineage>
</organism>
<dbReference type="RefSeq" id="WP_110941626.1">
    <property type="nucleotide sequence ID" value="NZ_FQZV01000033.1"/>
</dbReference>
<protein>
    <submittedName>
        <fullName evidence="1">Uncharacterized protein</fullName>
    </submittedName>
</protein>
<keyword evidence="2" id="KW-1185">Reference proteome</keyword>
<dbReference type="OrthoDB" id="9839383at2"/>
<dbReference type="STRING" id="1121919.SAMN02745975_02524"/>
<evidence type="ECO:0000313" key="2">
    <source>
        <dbReference type="Proteomes" id="UP000184536"/>
    </source>
</evidence>
<proteinExistence type="predicted"/>
<sequence length="139" mass="15868">MYKRFFILGMILIVFILGVGALGRNFVSDGAIIAKEAYFYREAKIVEKVNNSNSVFQVKVDLNQGETNCFYVSRDVYAKTAEGDILYILFKGKEGQPLEVVSAFATKEDYQNHLDKYKKDDLPIVLYGKEVLQEYNISN</sequence>
<dbReference type="AlphaFoldDB" id="A0A1M6KY54"/>
<gene>
    <name evidence="1" type="ORF">SAMN02745975_02524</name>
</gene>
<evidence type="ECO:0000313" key="1">
    <source>
        <dbReference type="EMBL" id="SHJ63839.1"/>
    </source>
</evidence>
<name>A0A1M6KY54_9FIRM</name>
<reference evidence="2" key="1">
    <citation type="submission" date="2016-11" db="EMBL/GenBank/DDBJ databases">
        <authorList>
            <person name="Varghese N."/>
            <person name="Submissions S."/>
        </authorList>
    </citation>
    <scope>NUCLEOTIDE SEQUENCE [LARGE SCALE GENOMIC DNA]</scope>
    <source>
        <strain evidence="2">DSM 17957</strain>
    </source>
</reference>
<dbReference type="Proteomes" id="UP000184536">
    <property type="component" value="Unassembled WGS sequence"/>
</dbReference>
<accession>A0A1M6KY54</accession>